<organism evidence="2 3">
    <name type="scientific">Isoptericola dokdonensis DS-3</name>
    <dbReference type="NCBI Taxonomy" id="1300344"/>
    <lineage>
        <taxon>Bacteria</taxon>
        <taxon>Bacillati</taxon>
        <taxon>Actinomycetota</taxon>
        <taxon>Actinomycetes</taxon>
        <taxon>Micrococcales</taxon>
        <taxon>Promicromonosporaceae</taxon>
        <taxon>Isoptericola</taxon>
    </lineage>
</organism>
<keyword evidence="2" id="KW-0378">Hydrolase</keyword>
<dbReference type="Gene3D" id="3.60.15.10">
    <property type="entry name" value="Ribonuclease Z/Hydroxyacylglutathione hydrolase-like"/>
    <property type="match status" value="1"/>
</dbReference>
<evidence type="ECO:0000313" key="3">
    <source>
        <dbReference type="Proteomes" id="UP000076794"/>
    </source>
</evidence>
<protein>
    <submittedName>
        <fullName evidence="2">Ribonuclease BN</fullName>
        <ecNumber evidence="2">3.1.-.-</ecNumber>
    </submittedName>
</protein>
<dbReference type="KEGG" id="ido:I598_1249"/>
<dbReference type="PATRIC" id="fig|1300344.3.peg.1250"/>
<dbReference type="OrthoDB" id="9800940at2"/>
<reference evidence="2 3" key="1">
    <citation type="submission" date="2016-01" db="EMBL/GenBank/DDBJ databases">
        <title>Complete genome sequence of a soil Actinobacterium, Isoptericola dokdonensis DS-3.</title>
        <authorList>
            <person name="Kwon S.-K."/>
            <person name="Kim J.F."/>
        </authorList>
    </citation>
    <scope>NUCLEOTIDE SEQUENCE [LARGE SCALE GENOMIC DNA]</scope>
    <source>
        <strain evidence="2 3">DS-3</strain>
    </source>
</reference>
<dbReference type="STRING" id="1300344.I598_1249"/>
<dbReference type="EC" id="3.1.-.-" evidence="2"/>
<accession>A0A161IKF6</accession>
<dbReference type="InterPro" id="IPR036866">
    <property type="entry name" value="RibonucZ/Hydroxyglut_hydro"/>
</dbReference>
<dbReference type="CDD" id="cd07716">
    <property type="entry name" value="RNaseZ_short-form-like_MBL-fold"/>
    <property type="match status" value="1"/>
</dbReference>
<dbReference type="RefSeq" id="WP_068202200.1">
    <property type="nucleotide sequence ID" value="NZ_CP014209.1"/>
</dbReference>
<dbReference type="EMBL" id="CP014209">
    <property type="protein sequence ID" value="ANC30810.1"/>
    <property type="molecule type" value="Genomic_DNA"/>
</dbReference>
<dbReference type="PANTHER" id="PTHR46018:SF4">
    <property type="entry name" value="METALLO-HYDROLASE YHFI-RELATED"/>
    <property type="match status" value="1"/>
</dbReference>
<name>A0A161IKF6_9MICO</name>
<feature type="domain" description="Metallo-beta-lactamase" evidence="1">
    <location>
        <begin position="34"/>
        <end position="235"/>
    </location>
</feature>
<evidence type="ECO:0000259" key="1">
    <source>
        <dbReference type="Pfam" id="PF12706"/>
    </source>
</evidence>
<dbReference type="PANTHER" id="PTHR46018">
    <property type="entry name" value="ZINC PHOSPHODIESTERASE ELAC PROTEIN 1"/>
    <property type="match status" value="1"/>
</dbReference>
<dbReference type="Pfam" id="PF12706">
    <property type="entry name" value="Lactamase_B_2"/>
    <property type="match status" value="1"/>
</dbReference>
<dbReference type="AlphaFoldDB" id="A0A161IKF6"/>
<sequence length="268" mass="28004">MRLVTVGVAGSMPGPASPASCYLVQADDGTRTWNVLLDLGAGALGALQRVVDPADLDAVTLSHLHPDHCSDLSGLYVYLRYHPERGAVATGVPPHLPVLGPSGTRERAAAMYGLGDDESMDDEYAFATWQPGVPVTVGPLTLEPFVVAHPVEAYGVRVTGPSSLRAGESATLVFSGDTDYCDSLVAGARDADLLLCEAAFQEGRDDDVTPGIHLTGRRAGRVAAEAGAKALVLTHLQPWTSPDQTVADARREYDGPVELAVAGGSHVL</sequence>
<gene>
    <name evidence="2" type="primary">rbn</name>
    <name evidence="2" type="ORF">I598_1249</name>
</gene>
<dbReference type="SUPFAM" id="SSF56281">
    <property type="entry name" value="Metallo-hydrolase/oxidoreductase"/>
    <property type="match status" value="1"/>
</dbReference>
<proteinExistence type="predicted"/>
<dbReference type="Proteomes" id="UP000076794">
    <property type="component" value="Chromosome"/>
</dbReference>
<evidence type="ECO:0000313" key="2">
    <source>
        <dbReference type="EMBL" id="ANC30810.1"/>
    </source>
</evidence>
<dbReference type="GO" id="GO:0042781">
    <property type="term" value="F:3'-tRNA processing endoribonuclease activity"/>
    <property type="evidence" value="ECO:0007669"/>
    <property type="project" value="TreeGrafter"/>
</dbReference>
<dbReference type="InterPro" id="IPR001279">
    <property type="entry name" value="Metallo-B-lactamas"/>
</dbReference>
<keyword evidence="3" id="KW-1185">Reference proteome</keyword>